<name>A0ABN8NFH0_9CNID</name>
<feature type="domain" description="Helix-turn-helix" evidence="2">
    <location>
        <begin position="20"/>
        <end position="79"/>
    </location>
</feature>
<gene>
    <name evidence="3" type="ORF">PLOB_00016644</name>
</gene>
<dbReference type="EMBL" id="CALNXK010000020">
    <property type="protein sequence ID" value="CAH3107445.1"/>
    <property type="molecule type" value="Genomic_DNA"/>
</dbReference>
<organism evidence="3 4">
    <name type="scientific">Porites lobata</name>
    <dbReference type="NCBI Taxonomy" id="104759"/>
    <lineage>
        <taxon>Eukaryota</taxon>
        <taxon>Metazoa</taxon>
        <taxon>Cnidaria</taxon>
        <taxon>Anthozoa</taxon>
        <taxon>Hexacorallia</taxon>
        <taxon>Scleractinia</taxon>
        <taxon>Fungiina</taxon>
        <taxon>Poritidae</taxon>
        <taxon>Porites</taxon>
    </lineage>
</organism>
<evidence type="ECO:0000256" key="1">
    <source>
        <dbReference type="SAM" id="MobiDB-lite"/>
    </source>
</evidence>
<feature type="non-terminal residue" evidence="3">
    <location>
        <position position="1"/>
    </location>
</feature>
<evidence type="ECO:0000313" key="3">
    <source>
        <dbReference type="EMBL" id="CAH3107445.1"/>
    </source>
</evidence>
<dbReference type="Pfam" id="PF26215">
    <property type="entry name" value="HTH_animal"/>
    <property type="match status" value="1"/>
</dbReference>
<dbReference type="InterPro" id="IPR058912">
    <property type="entry name" value="HTH_animal"/>
</dbReference>
<comment type="caution">
    <text evidence="3">The sequence shown here is derived from an EMBL/GenBank/DDBJ whole genome shotgun (WGS) entry which is preliminary data.</text>
</comment>
<accession>A0ABN8NFH0</accession>
<protein>
    <recommendedName>
        <fullName evidence="2">Helix-turn-helix domain-containing protein</fullName>
    </recommendedName>
</protein>
<evidence type="ECO:0000259" key="2">
    <source>
        <dbReference type="Pfam" id="PF26215"/>
    </source>
</evidence>
<proteinExistence type="predicted"/>
<feature type="region of interest" description="Disordered" evidence="1">
    <location>
        <begin position="86"/>
        <end position="108"/>
    </location>
</feature>
<evidence type="ECO:0000313" key="4">
    <source>
        <dbReference type="Proteomes" id="UP001159405"/>
    </source>
</evidence>
<reference evidence="3 4" key="1">
    <citation type="submission" date="2022-05" db="EMBL/GenBank/DDBJ databases">
        <authorList>
            <consortium name="Genoscope - CEA"/>
            <person name="William W."/>
        </authorList>
    </citation>
    <scope>NUCLEOTIDE SEQUENCE [LARGE SCALE GENOMIC DNA]</scope>
</reference>
<dbReference type="Proteomes" id="UP001159405">
    <property type="component" value="Unassembled WGS sequence"/>
</dbReference>
<keyword evidence="4" id="KW-1185">Reference proteome</keyword>
<sequence length="108" mass="12405">NRAPQIETKVYVKPTNTGLLLHNHSHVDMRCKRGLLKTMLDRAYRLSACWSYFSVECDRLRRIFFWLKYPLSLIISTIRDSVALKAEDQPPKPAPAESPPVRIVSPAI</sequence>